<comment type="caution">
    <text evidence="1">The sequence shown here is derived from an EMBL/GenBank/DDBJ whole genome shotgun (WGS) entry which is preliminary data.</text>
</comment>
<gene>
    <name evidence="1" type="ORF">HUK83_04980</name>
</gene>
<protein>
    <submittedName>
        <fullName evidence="1">Thiamine phosphate synthase</fullName>
        <ecNumber evidence="1">2.5.1.3</ecNumber>
    </submittedName>
</protein>
<proteinExistence type="predicted"/>
<organism evidence="1 2">
    <name type="scientific">Endobacter medicaginis</name>
    <dbReference type="NCBI Taxonomy" id="1181271"/>
    <lineage>
        <taxon>Bacteria</taxon>
        <taxon>Pseudomonadati</taxon>
        <taxon>Pseudomonadota</taxon>
        <taxon>Alphaproteobacteria</taxon>
        <taxon>Acetobacterales</taxon>
        <taxon>Acetobacteraceae</taxon>
        <taxon>Endobacter</taxon>
    </lineage>
</organism>
<evidence type="ECO:0000313" key="2">
    <source>
        <dbReference type="Proteomes" id="UP000565205"/>
    </source>
</evidence>
<dbReference type="InterPro" id="IPR013785">
    <property type="entry name" value="Aldolase_TIM"/>
</dbReference>
<dbReference type="Gene3D" id="3.20.20.70">
    <property type="entry name" value="Aldolase class I"/>
    <property type="match status" value="1"/>
</dbReference>
<name>A0A850NIM3_9PROT</name>
<dbReference type="InterPro" id="IPR036206">
    <property type="entry name" value="ThiamineP_synth_sf"/>
</dbReference>
<dbReference type="GO" id="GO:0004789">
    <property type="term" value="F:thiamine-phosphate diphosphorylase activity"/>
    <property type="evidence" value="ECO:0007669"/>
    <property type="project" value="UniProtKB-EC"/>
</dbReference>
<dbReference type="SUPFAM" id="SSF51391">
    <property type="entry name" value="Thiamin phosphate synthase"/>
    <property type="match status" value="1"/>
</dbReference>
<keyword evidence="1" id="KW-0808">Transferase</keyword>
<accession>A0A850NIM3</accession>
<sequence length="46" mass="4687">IGGITLERARACRAAGADAVAVVSDVLAHADPEARARAWIAAVETD</sequence>
<feature type="non-terminal residue" evidence="1">
    <location>
        <position position="1"/>
    </location>
</feature>
<dbReference type="EC" id="2.5.1.3" evidence="1"/>
<evidence type="ECO:0000313" key="1">
    <source>
        <dbReference type="EMBL" id="NVN29691.1"/>
    </source>
</evidence>
<reference evidence="1 2" key="1">
    <citation type="submission" date="2020-06" db="EMBL/GenBank/DDBJ databases">
        <title>Description of novel acetic acid bacteria.</title>
        <authorList>
            <person name="Sombolestani A."/>
        </authorList>
    </citation>
    <scope>NUCLEOTIDE SEQUENCE [LARGE SCALE GENOMIC DNA]</scope>
    <source>
        <strain evidence="1 2">LMG 26838</strain>
    </source>
</reference>
<dbReference type="Proteomes" id="UP000565205">
    <property type="component" value="Unassembled WGS sequence"/>
</dbReference>
<dbReference type="AlphaFoldDB" id="A0A850NIM3"/>
<dbReference type="EMBL" id="JABXXQ010000059">
    <property type="protein sequence ID" value="NVN29691.1"/>
    <property type="molecule type" value="Genomic_DNA"/>
</dbReference>